<keyword evidence="5" id="KW-0234">DNA repair</keyword>
<dbReference type="GO" id="GO:0004519">
    <property type="term" value="F:endonuclease activity"/>
    <property type="evidence" value="ECO:0007669"/>
    <property type="project" value="UniProtKB-KW"/>
</dbReference>
<keyword evidence="9" id="KW-1185">Reference proteome</keyword>
<dbReference type="Proteomes" id="UP000277256">
    <property type="component" value="Unassembled WGS sequence"/>
</dbReference>
<evidence type="ECO:0000313" key="9">
    <source>
        <dbReference type="Proteomes" id="UP000277256"/>
    </source>
</evidence>
<gene>
    <name evidence="8" type="ORF">EIW28_12635</name>
</gene>
<evidence type="ECO:0000256" key="4">
    <source>
        <dbReference type="ARBA" id="ARBA00022801"/>
    </source>
</evidence>
<evidence type="ECO:0000256" key="1">
    <source>
        <dbReference type="ARBA" id="ARBA00022722"/>
    </source>
</evidence>
<reference evidence="8 9" key="1">
    <citation type="submission" date="2018-12" db="EMBL/GenBank/DDBJ databases">
        <title>Glycomyces sp. YIM 121974 draft genome.</title>
        <authorList>
            <person name="Li Q."/>
        </authorList>
    </citation>
    <scope>NUCLEOTIDE SEQUENCE [LARGE SCALE GENOMIC DNA]</scope>
    <source>
        <strain evidence="8 9">YIM 121974</strain>
    </source>
</reference>
<keyword evidence="2 8" id="KW-0255">Endonuclease</keyword>
<name>A0A426UY99_9ACTN</name>
<evidence type="ECO:0000313" key="8">
    <source>
        <dbReference type="EMBL" id="RRR99543.1"/>
    </source>
</evidence>
<dbReference type="OrthoDB" id="9801520at2"/>
<keyword evidence="1" id="KW-0540">Nuclease</keyword>
<evidence type="ECO:0000256" key="7">
    <source>
        <dbReference type="SAM" id="MobiDB-lite"/>
    </source>
</evidence>
<evidence type="ECO:0000256" key="2">
    <source>
        <dbReference type="ARBA" id="ARBA00022759"/>
    </source>
</evidence>
<sequence>MERQVESWASSEAARAKMRANRARDTKPELRLRRAVHALGLRYRVSAHPIPSFRRTADLVFSRVRLAVFLDGCFWHGCPEHGSRPKTNPAFWHAKIERNMERDAQTTARLREEGWTVLRIWEHQDLTAAAQEVAMTYRTLLSQLIICEATPTQTSSDLATCQVSNLGVGDGPSAAPICRST</sequence>
<dbReference type="AlphaFoldDB" id="A0A426UY99"/>
<dbReference type="InterPro" id="IPR011335">
    <property type="entry name" value="Restrct_endonuc-II-like"/>
</dbReference>
<dbReference type="RefSeq" id="WP_125248054.1">
    <property type="nucleotide sequence ID" value="NZ_RSEB01000003.1"/>
</dbReference>
<evidence type="ECO:0000256" key="3">
    <source>
        <dbReference type="ARBA" id="ARBA00022763"/>
    </source>
</evidence>
<evidence type="ECO:0000256" key="6">
    <source>
        <dbReference type="ARBA" id="ARBA00029466"/>
    </source>
</evidence>
<dbReference type="SUPFAM" id="SSF52980">
    <property type="entry name" value="Restriction endonuclease-like"/>
    <property type="match status" value="1"/>
</dbReference>
<dbReference type="Pfam" id="PF03852">
    <property type="entry name" value="Vsr"/>
    <property type="match status" value="1"/>
</dbReference>
<comment type="caution">
    <text evidence="8">The sequence shown here is derived from an EMBL/GenBank/DDBJ whole genome shotgun (WGS) entry which is preliminary data.</text>
</comment>
<evidence type="ECO:0000256" key="5">
    <source>
        <dbReference type="ARBA" id="ARBA00023204"/>
    </source>
</evidence>
<feature type="region of interest" description="Disordered" evidence="7">
    <location>
        <begin position="1"/>
        <end position="26"/>
    </location>
</feature>
<accession>A0A426UY99</accession>
<proteinExistence type="inferred from homology"/>
<dbReference type="GO" id="GO:0006298">
    <property type="term" value="P:mismatch repair"/>
    <property type="evidence" value="ECO:0007669"/>
    <property type="project" value="InterPro"/>
</dbReference>
<dbReference type="GO" id="GO:0016787">
    <property type="term" value="F:hydrolase activity"/>
    <property type="evidence" value="ECO:0007669"/>
    <property type="project" value="UniProtKB-KW"/>
</dbReference>
<keyword evidence="3" id="KW-0227">DNA damage</keyword>
<dbReference type="Gene3D" id="3.40.960.10">
    <property type="entry name" value="VSR Endonuclease"/>
    <property type="match status" value="1"/>
</dbReference>
<protein>
    <submittedName>
        <fullName evidence="8">Very short patch repair endonuclease</fullName>
    </submittedName>
</protein>
<keyword evidence="4" id="KW-0378">Hydrolase</keyword>
<comment type="similarity">
    <text evidence="6">Belongs to the Vsr family.</text>
</comment>
<dbReference type="EMBL" id="RSEB01000003">
    <property type="protein sequence ID" value="RRR99543.1"/>
    <property type="molecule type" value="Genomic_DNA"/>
</dbReference>
<dbReference type="InterPro" id="IPR004603">
    <property type="entry name" value="DNA_mismatch_endonuc_vsr"/>
</dbReference>
<dbReference type="NCBIfam" id="TIGR00632">
    <property type="entry name" value="vsr"/>
    <property type="match status" value="1"/>
</dbReference>
<dbReference type="CDD" id="cd00221">
    <property type="entry name" value="Vsr"/>
    <property type="match status" value="1"/>
</dbReference>
<organism evidence="8 9">
    <name type="scientific">Glycomyces terrestris</name>
    <dbReference type="NCBI Taxonomy" id="2493553"/>
    <lineage>
        <taxon>Bacteria</taxon>
        <taxon>Bacillati</taxon>
        <taxon>Actinomycetota</taxon>
        <taxon>Actinomycetes</taxon>
        <taxon>Glycomycetales</taxon>
        <taxon>Glycomycetaceae</taxon>
        <taxon>Glycomyces</taxon>
    </lineage>
</organism>